<dbReference type="GO" id="GO:0016740">
    <property type="term" value="F:transferase activity"/>
    <property type="evidence" value="ECO:0007669"/>
    <property type="project" value="UniProtKB-KW"/>
</dbReference>
<organism evidence="1 2">
    <name type="scientific">Staphylococcus hominis</name>
    <dbReference type="NCBI Taxonomy" id="1290"/>
    <lineage>
        <taxon>Bacteria</taxon>
        <taxon>Bacillati</taxon>
        <taxon>Bacillota</taxon>
        <taxon>Bacilli</taxon>
        <taxon>Bacillales</taxon>
        <taxon>Staphylococcaceae</taxon>
        <taxon>Staphylococcus</taxon>
    </lineage>
</organism>
<dbReference type="GeneID" id="58105673"/>
<dbReference type="Pfam" id="PF13420">
    <property type="entry name" value="Acetyltransf_4"/>
    <property type="match status" value="1"/>
</dbReference>
<dbReference type="Proteomes" id="UP000509636">
    <property type="component" value="Chromosome"/>
</dbReference>
<protein>
    <submittedName>
        <fullName evidence="1">GNAT family N-acetyltransferase</fullName>
    </submittedName>
</protein>
<name>A0A533J240_STAHO</name>
<dbReference type="SUPFAM" id="SSF55729">
    <property type="entry name" value="Acyl-CoA N-acyltransferases (Nat)"/>
    <property type="match status" value="1"/>
</dbReference>
<reference evidence="1 2" key="1">
    <citation type="submission" date="2019-09" db="EMBL/GenBank/DDBJ databases">
        <title>FDA dAtabase for Regulatory Grade micrObial Sequences (FDA-ARGOS): Supporting development and validation of Infectious Disease Dx tests.</title>
        <authorList>
            <person name="Sciortino C."/>
            <person name="Tallon L."/>
            <person name="Sadzewicz L."/>
            <person name="Vavikolanu K."/>
            <person name="Mehta A."/>
            <person name="Aluvathingal J."/>
            <person name="Nadendla S."/>
            <person name="Nandy P."/>
            <person name="Geyer C."/>
            <person name="Yan Y."/>
            <person name="Sichtig H."/>
        </authorList>
    </citation>
    <scope>NUCLEOTIDE SEQUENCE [LARGE SCALE GENOMIC DNA]</scope>
    <source>
        <strain evidence="1 2">FDAARGOS_661</strain>
    </source>
</reference>
<dbReference type="InterPro" id="IPR016181">
    <property type="entry name" value="Acyl_CoA_acyltransferase"/>
</dbReference>
<evidence type="ECO:0000313" key="1">
    <source>
        <dbReference type="EMBL" id="QKQ29131.1"/>
    </source>
</evidence>
<evidence type="ECO:0000313" key="2">
    <source>
        <dbReference type="Proteomes" id="UP000509636"/>
    </source>
</evidence>
<dbReference type="AlphaFoldDB" id="A0A533J240"/>
<sequence length="163" mass="19129">MSEVRILTNNDLNQYITLISNDSHTYSWDKLYFQHVSPNYLKHILSKEEEYCNIFGNFKNEKLVAGVTLRQLKQVGTQHKAMLENLFLKDKKDEITLQNLICEVINYAKSRHIEKLMTCITSNHIGAKIFFTALGFETLGIEKNSFKVDDTYFDVHWLLYDIK</sequence>
<keyword evidence="1" id="KW-0808">Transferase</keyword>
<accession>A0A533J240</accession>
<gene>
    <name evidence="1" type="ORF">FOB69_07875</name>
</gene>
<proteinExistence type="predicted"/>
<dbReference type="EMBL" id="CP054550">
    <property type="protein sequence ID" value="QKQ29131.1"/>
    <property type="molecule type" value="Genomic_DNA"/>
</dbReference>
<dbReference type="Gene3D" id="3.40.630.30">
    <property type="match status" value="1"/>
</dbReference>
<dbReference type="RefSeq" id="WP_002448223.1">
    <property type="nucleotide sequence ID" value="NZ_CANLYX010000001.1"/>
</dbReference>